<evidence type="ECO:0008006" key="5">
    <source>
        <dbReference type="Google" id="ProtNLM"/>
    </source>
</evidence>
<evidence type="ECO:0000313" key="1">
    <source>
        <dbReference type="EMBL" id="PME60099.1"/>
    </source>
</evidence>
<dbReference type="RefSeq" id="WP_029223677.1">
    <property type="nucleotide sequence ID" value="NZ_CP094660.1"/>
</dbReference>
<dbReference type="EMBL" id="MCYL01000024">
    <property type="protein sequence ID" value="PML55215.1"/>
    <property type="molecule type" value="Genomic_DNA"/>
</dbReference>
<dbReference type="Proteomes" id="UP000235778">
    <property type="component" value="Unassembled WGS sequence"/>
</dbReference>
<reference evidence="1" key="3">
    <citation type="journal article" date="2018" name="Nature">
        <title>A major lineage of non-tailed dsDNA viruses as unrecognized killers of marine bacteria.</title>
        <authorList>
            <person name="Kauffman K.M."/>
            <person name="Hussain F.A."/>
            <person name="Yang J."/>
            <person name="Arevalo P."/>
            <person name="Brown J.M."/>
            <person name="Chang W.K."/>
            <person name="VanInsberghe D."/>
            <person name="Elsherbini J."/>
            <person name="Sharma R.S."/>
            <person name="Cutler M.B."/>
            <person name="Kelly L."/>
            <person name="Polz M.F."/>
        </authorList>
    </citation>
    <scope>NUCLEOTIDE SEQUENCE</scope>
    <source>
        <strain evidence="2">10N.261.51.B8</strain>
        <strain evidence="1">10N.286.55.C1</strain>
    </source>
</reference>
<evidence type="ECO:0000313" key="2">
    <source>
        <dbReference type="EMBL" id="PML55215.1"/>
    </source>
</evidence>
<evidence type="ECO:0000313" key="4">
    <source>
        <dbReference type="Proteomes" id="UP000235778"/>
    </source>
</evidence>
<reference evidence="1" key="2">
    <citation type="submission" date="2016-07" db="EMBL/GenBank/DDBJ databases">
        <authorList>
            <person name="Wan K."/>
            <person name="Booth B."/>
            <person name="Spirohn K."/>
            <person name="Hao T."/>
            <person name="Hu Y."/>
            <person name="Calderwood M."/>
            <person name="Hill D."/>
            <person name="Mohr S."/>
            <person name="Vidal M."/>
            <person name="Celniker S."/>
            <person name="Perrimon N."/>
        </authorList>
    </citation>
    <scope>NUCLEOTIDE SEQUENCE</scope>
    <source>
        <strain evidence="2">10N.261.51.B8</strain>
        <strain evidence="1">10N.286.55.C1</strain>
    </source>
</reference>
<dbReference type="AlphaFoldDB" id="A0A1B9QPM5"/>
<evidence type="ECO:0000313" key="3">
    <source>
        <dbReference type="Proteomes" id="UP000235746"/>
    </source>
</evidence>
<proteinExistence type="predicted"/>
<organism evidence="1 4">
    <name type="scientific">Vibrio lentus</name>
    <dbReference type="NCBI Taxonomy" id="136468"/>
    <lineage>
        <taxon>Bacteria</taxon>
        <taxon>Pseudomonadati</taxon>
        <taxon>Pseudomonadota</taxon>
        <taxon>Gammaproteobacteria</taxon>
        <taxon>Vibrionales</taxon>
        <taxon>Vibrionaceae</taxon>
        <taxon>Vibrio</taxon>
    </lineage>
</organism>
<gene>
    <name evidence="2" type="ORF">BCT74_07760</name>
    <name evidence="1" type="ORF">BCV30_13460</name>
</gene>
<reference evidence="3 4" key="1">
    <citation type="submission" date="2016-07" db="EMBL/GenBank/DDBJ databases">
        <title>Nontailed viruses are major unrecognized killers of bacteria in the ocean.</title>
        <authorList>
            <person name="Kauffman K."/>
            <person name="Hussain F."/>
            <person name="Yang J."/>
            <person name="Arevalo P."/>
            <person name="Brown J."/>
            <person name="Cutler M."/>
            <person name="Kelly L."/>
            <person name="Polz M.F."/>
        </authorList>
    </citation>
    <scope>NUCLEOTIDE SEQUENCE [LARGE SCALE GENOMIC DNA]</scope>
    <source>
        <strain evidence="3">10N.261.51.B8</strain>
        <strain evidence="4">10N.286.55.C1</strain>
    </source>
</reference>
<comment type="caution">
    <text evidence="1">The sequence shown here is derived from an EMBL/GenBank/DDBJ whole genome shotgun (WGS) entry which is preliminary data.</text>
</comment>
<name>A0A1B9QPM5_9VIBR</name>
<sequence length="164" mass="18727">MNNEIPENAHKKNQWLFSQLDIAYPAKESLLGRDLYKSKLPQKTYQLLPQDQTPSQLDELHKVDFHKLTVLFSLNQASAYQDETERAHILEFLSQIMLSEEHELFVGTKNGDVVASAIVTATDDSLLISDVVNQHDQDCIGFAKQLLEFWAQDQGSSHKVWLES</sequence>
<dbReference type="Proteomes" id="UP000235746">
    <property type="component" value="Unassembled WGS sequence"/>
</dbReference>
<accession>A0A1B9QPM5</accession>
<protein>
    <recommendedName>
        <fullName evidence="5">Flavodoxin</fullName>
    </recommendedName>
</protein>
<dbReference type="EMBL" id="MCSI01000147">
    <property type="protein sequence ID" value="PME60099.1"/>
    <property type="molecule type" value="Genomic_DNA"/>
</dbReference>